<reference evidence="2 3" key="1">
    <citation type="submission" date="2018-01" db="EMBL/GenBank/DDBJ databases">
        <title>Metagenomic assembled genomes from two thermal pools in the Uzon Caldera, Kamchatka, Russia.</title>
        <authorList>
            <person name="Wilkins L."/>
            <person name="Ettinger C."/>
        </authorList>
    </citation>
    <scope>NUCLEOTIDE SEQUENCE [LARGE SCALE GENOMIC DNA]</scope>
    <source>
        <strain evidence="2">ARK-10</strain>
    </source>
</reference>
<comment type="caution">
    <text evidence="2">The sequence shown here is derived from an EMBL/GenBank/DDBJ whole genome shotgun (WGS) entry which is preliminary data.</text>
</comment>
<dbReference type="SUPFAM" id="SSF53067">
    <property type="entry name" value="Actin-like ATPase domain"/>
    <property type="match status" value="1"/>
</dbReference>
<evidence type="ECO:0000313" key="2">
    <source>
        <dbReference type="EMBL" id="PMP81295.1"/>
    </source>
</evidence>
<proteinExistence type="predicted"/>
<protein>
    <recommendedName>
        <fullName evidence="1">ATPase BadF/BadG/BcrA/BcrD type domain-containing protein</fullName>
    </recommendedName>
</protein>
<evidence type="ECO:0000313" key="3">
    <source>
        <dbReference type="Proteomes" id="UP000236910"/>
    </source>
</evidence>
<dbReference type="AlphaFoldDB" id="A0A2J6X4H2"/>
<feature type="non-terminal residue" evidence="2">
    <location>
        <position position="85"/>
    </location>
</feature>
<dbReference type="InterPro" id="IPR043129">
    <property type="entry name" value="ATPase_NBD"/>
</dbReference>
<sequence length="85" mass="8985">MKFLLGVDGGGTKTIVAIANELGEIVGLSKTDSVDILNVPPEEVERKIKKALSESLSQVGISIDDIDFSCFGMSTFGDVPGAERK</sequence>
<dbReference type="EMBL" id="PNIX01000330">
    <property type="protein sequence ID" value="PMP81295.1"/>
    <property type="molecule type" value="Genomic_DNA"/>
</dbReference>
<accession>A0A2J6X4H2</accession>
<dbReference type="Pfam" id="PF01869">
    <property type="entry name" value="BcrAD_BadFG"/>
    <property type="match status" value="1"/>
</dbReference>
<feature type="domain" description="ATPase BadF/BadG/BcrA/BcrD type" evidence="1">
    <location>
        <begin position="5"/>
        <end position="78"/>
    </location>
</feature>
<evidence type="ECO:0000259" key="1">
    <source>
        <dbReference type="Pfam" id="PF01869"/>
    </source>
</evidence>
<dbReference type="InterPro" id="IPR002731">
    <property type="entry name" value="ATPase_BadF"/>
</dbReference>
<organism evidence="2 3">
    <name type="scientific">Caldisericum exile</name>
    <dbReference type="NCBI Taxonomy" id="693075"/>
    <lineage>
        <taxon>Bacteria</taxon>
        <taxon>Pseudomonadati</taxon>
        <taxon>Caldisericota/Cryosericota group</taxon>
        <taxon>Caldisericota</taxon>
        <taxon>Caldisericia</taxon>
        <taxon>Caldisericales</taxon>
        <taxon>Caldisericaceae</taxon>
        <taxon>Caldisericum</taxon>
    </lineage>
</organism>
<dbReference type="Gene3D" id="3.30.420.40">
    <property type="match status" value="1"/>
</dbReference>
<name>A0A2J6X4H2_9BACT</name>
<dbReference type="Proteomes" id="UP000236910">
    <property type="component" value="Unassembled WGS sequence"/>
</dbReference>
<gene>
    <name evidence="2" type="ORF">C0175_05710</name>
</gene>